<name>A0ABD5NNY4_9EURY</name>
<dbReference type="RefSeq" id="WP_256530994.1">
    <property type="nucleotide sequence ID" value="NZ_CP101824.1"/>
</dbReference>
<dbReference type="Proteomes" id="UP001595846">
    <property type="component" value="Unassembled WGS sequence"/>
</dbReference>
<evidence type="ECO:0000256" key="1">
    <source>
        <dbReference type="SAM" id="MobiDB-lite"/>
    </source>
</evidence>
<keyword evidence="3" id="KW-1185">Reference proteome</keyword>
<comment type="caution">
    <text evidence="2">The sequence shown here is derived from an EMBL/GenBank/DDBJ whole genome shotgun (WGS) entry which is preliminary data.</text>
</comment>
<feature type="region of interest" description="Disordered" evidence="1">
    <location>
        <begin position="1"/>
        <end position="27"/>
    </location>
</feature>
<dbReference type="GeneID" id="73903706"/>
<accession>A0ABD5NNY4</accession>
<sequence length="216" mass="24815">MTNESDENPNRDDLEEQLKKLSPEERRKLLEDVERDDELPILRWSSNPEAVKAAFNFVESEETVTFEELRAYLQSEGHIDAEEGSYNFGIVETDEGAFFNTTGDRDPDTEISLTDTGREFASVFDNGPDLRPIERTLLIGMQPYGSAFFYLGTLEAHRDDGGLLREELEETLVDEYKGSGKYYTGYYNSWFHKLGLVEKERVGRKVKYRLATPSGW</sequence>
<dbReference type="AlphaFoldDB" id="A0ABD5NNY4"/>
<organism evidence="2 3">
    <name type="scientific">Halovivax cerinus</name>
    <dbReference type="NCBI Taxonomy" id="1487865"/>
    <lineage>
        <taxon>Archaea</taxon>
        <taxon>Methanobacteriati</taxon>
        <taxon>Methanobacteriota</taxon>
        <taxon>Stenosarchaea group</taxon>
        <taxon>Halobacteria</taxon>
        <taxon>Halobacteriales</taxon>
        <taxon>Natrialbaceae</taxon>
        <taxon>Halovivax</taxon>
    </lineage>
</organism>
<gene>
    <name evidence="2" type="ORF">ACFOUR_09770</name>
</gene>
<evidence type="ECO:0000313" key="2">
    <source>
        <dbReference type="EMBL" id="MFC3958654.1"/>
    </source>
</evidence>
<protein>
    <submittedName>
        <fullName evidence="2">Uncharacterized protein</fullName>
    </submittedName>
</protein>
<reference evidence="2 3" key="1">
    <citation type="journal article" date="2019" name="Int. J. Syst. Evol. Microbiol.">
        <title>The Global Catalogue of Microorganisms (GCM) 10K type strain sequencing project: providing services to taxonomists for standard genome sequencing and annotation.</title>
        <authorList>
            <consortium name="The Broad Institute Genomics Platform"/>
            <consortium name="The Broad Institute Genome Sequencing Center for Infectious Disease"/>
            <person name="Wu L."/>
            <person name="Ma J."/>
        </authorList>
    </citation>
    <scope>NUCLEOTIDE SEQUENCE [LARGE SCALE GENOMIC DNA]</scope>
    <source>
        <strain evidence="2 3">IBRC-M 10256</strain>
    </source>
</reference>
<evidence type="ECO:0000313" key="3">
    <source>
        <dbReference type="Proteomes" id="UP001595846"/>
    </source>
</evidence>
<feature type="compositionally biased region" description="Basic and acidic residues" evidence="1">
    <location>
        <begin position="8"/>
        <end position="27"/>
    </location>
</feature>
<proteinExistence type="predicted"/>
<dbReference type="EMBL" id="JBHSAQ010000006">
    <property type="protein sequence ID" value="MFC3958654.1"/>
    <property type="molecule type" value="Genomic_DNA"/>
</dbReference>